<dbReference type="SMART" id="SM00184">
    <property type="entry name" value="RING"/>
    <property type="match status" value="1"/>
</dbReference>
<dbReference type="PANTHER" id="PTHR14155">
    <property type="entry name" value="RING FINGER DOMAIN-CONTAINING"/>
    <property type="match status" value="1"/>
</dbReference>
<evidence type="ECO:0000256" key="3">
    <source>
        <dbReference type="ARBA" id="ARBA00022723"/>
    </source>
</evidence>
<proteinExistence type="inferred from homology"/>
<dbReference type="PROSITE" id="PS50089">
    <property type="entry name" value="ZF_RING_2"/>
    <property type="match status" value="1"/>
</dbReference>
<evidence type="ECO:0000256" key="1">
    <source>
        <dbReference type="ARBA" id="ARBA00000900"/>
    </source>
</evidence>
<evidence type="ECO:0000256" key="6">
    <source>
        <dbReference type="ARBA" id="ARBA00024209"/>
    </source>
</evidence>
<dbReference type="EC" id="2.3.2.27" evidence="2"/>
<dbReference type="InterPro" id="IPR013083">
    <property type="entry name" value="Znf_RING/FYVE/PHD"/>
</dbReference>
<keyword evidence="4 7" id="KW-0863">Zinc-finger</keyword>
<dbReference type="CDD" id="cd16461">
    <property type="entry name" value="RING-H2_EL5-like"/>
    <property type="match status" value="1"/>
</dbReference>
<comment type="similarity">
    <text evidence="6">Belongs to the RING-type zinc finger family. ATL subfamily.</text>
</comment>
<dbReference type="AlphaFoldDB" id="A0A5J9VCZ9"/>
<sequence>MCPVRACRSQFLTTTLPKRSSSSTVRVPELSSSATLFLAAASGNGEANCVICLTCKTDTASIEIVMSSSSMATLSAASSSSGGGASDDDDDVEYRACYGVFVACVSLLLFSVLAGTAGVLKACAVTGFAVVFFGVFGWLTVPGGTPGGGGAAGRPHGVGNDAAGAASASALRRAGRAFGLVSAAAVHVPPAFARRRERRRRQAGASPLCAVCLEDVQRGETVRRLPACGHLFHKECVDMWLHSHATCPLCRCDLSPRNNRAGKTVTAAVAAAGAPQPQSSSTDALPPVSFHNPIVSQIGPGIITVVHILLISSSLSILTRVRRLPRGGPFRRASAMNVPLTATQTDKIRK</sequence>
<keyword evidence="8" id="KW-0472">Membrane</keyword>
<evidence type="ECO:0000256" key="2">
    <source>
        <dbReference type="ARBA" id="ARBA00012483"/>
    </source>
</evidence>
<dbReference type="Gene3D" id="3.30.40.10">
    <property type="entry name" value="Zinc/RING finger domain, C3HC4 (zinc finger)"/>
    <property type="match status" value="1"/>
</dbReference>
<evidence type="ECO:0000256" key="5">
    <source>
        <dbReference type="ARBA" id="ARBA00022833"/>
    </source>
</evidence>
<keyword evidence="3" id="KW-0479">Metal-binding</keyword>
<evidence type="ECO:0000256" key="7">
    <source>
        <dbReference type="PROSITE-ProRule" id="PRU00175"/>
    </source>
</evidence>
<evidence type="ECO:0000256" key="8">
    <source>
        <dbReference type="SAM" id="Phobius"/>
    </source>
</evidence>
<comment type="caution">
    <text evidence="10">The sequence shown here is derived from an EMBL/GenBank/DDBJ whole genome shotgun (WGS) entry which is preliminary data.</text>
</comment>
<accession>A0A5J9VCZ9</accession>
<protein>
    <recommendedName>
        <fullName evidence="2">RING-type E3 ubiquitin transferase</fullName>
        <ecNumber evidence="2">2.3.2.27</ecNumber>
    </recommendedName>
</protein>
<comment type="catalytic activity">
    <reaction evidence="1">
        <text>S-ubiquitinyl-[E2 ubiquitin-conjugating enzyme]-L-cysteine + [acceptor protein]-L-lysine = [E2 ubiquitin-conjugating enzyme]-L-cysteine + N(6)-ubiquitinyl-[acceptor protein]-L-lysine.</text>
        <dbReference type="EC" id="2.3.2.27"/>
    </reaction>
</comment>
<keyword evidence="8" id="KW-0812">Transmembrane</keyword>
<dbReference type="GO" id="GO:0061630">
    <property type="term" value="F:ubiquitin protein ligase activity"/>
    <property type="evidence" value="ECO:0007669"/>
    <property type="project" value="UniProtKB-EC"/>
</dbReference>
<dbReference type="SUPFAM" id="SSF57850">
    <property type="entry name" value="RING/U-box"/>
    <property type="match status" value="1"/>
</dbReference>
<dbReference type="Pfam" id="PF13639">
    <property type="entry name" value="zf-RING_2"/>
    <property type="match status" value="1"/>
</dbReference>
<name>A0A5J9VCZ9_9POAL</name>
<evidence type="ECO:0000256" key="4">
    <source>
        <dbReference type="ARBA" id="ARBA00022771"/>
    </source>
</evidence>
<dbReference type="InterPro" id="IPR053238">
    <property type="entry name" value="RING-H2_zinc_finger"/>
</dbReference>
<dbReference type="InterPro" id="IPR001841">
    <property type="entry name" value="Znf_RING"/>
</dbReference>
<gene>
    <name evidence="10" type="ORF">EJB05_25070</name>
</gene>
<evidence type="ECO:0000259" key="9">
    <source>
        <dbReference type="PROSITE" id="PS50089"/>
    </source>
</evidence>
<dbReference type="PANTHER" id="PTHR14155:SF627">
    <property type="entry name" value="OS06G0192800 PROTEIN"/>
    <property type="match status" value="1"/>
</dbReference>
<keyword evidence="11" id="KW-1185">Reference proteome</keyword>
<evidence type="ECO:0000313" key="10">
    <source>
        <dbReference type="EMBL" id="TVU33277.1"/>
    </source>
</evidence>
<dbReference type="Gramene" id="TVU33277">
    <property type="protein sequence ID" value="TVU33277"/>
    <property type="gene ID" value="EJB05_25070"/>
</dbReference>
<dbReference type="Proteomes" id="UP000324897">
    <property type="component" value="Chromosome 1"/>
</dbReference>
<keyword evidence="5" id="KW-0862">Zinc</keyword>
<reference evidence="10 11" key="1">
    <citation type="journal article" date="2019" name="Sci. Rep.">
        <title>A high-quality genome of Eragrostis curvula grass provides insights into Poaceae evolution and supports new strategies to enhance forage quality.</title>
        <authorList>
            <person name="Carballo J."/>
            <person name="Santos B.A.C.M."/>
            <person name="Zappacosta D."/>
            <person name="Garbus I."/>
            <person name="Selva J.P."/>
            <person name="Gallo C.A."/>
            <person name="Diaz A."/>
            <person name="Albertini E."/>
            <person name="Caccamo M."/>
            <person name="Echenique V."/>
        </authorList>
    </citation>
    <scope>NUCLEOTIDE SEQUENCE [LARGE SCALE GENOMIC DNA]</scope>
    <source>
        <strain evidence="11">cv. Victoria</strain>
        <tissue evidence="10">Leaf</tissue>
    </source>
</reference>
<feature type="non-terminal residue" evidence="10">
    <location>
        <position position="1"/>
    </location>
</feature>
<feature type="domain" description="RING-type" evidence="9">
    <location>
        <begin position="209"/>
        <end position="251"/>
    </location>
</feature>
<feature type="transmembrane region" description="Helical" evidence="8">
    <location>
        <begin position="98"/>
        <end position="115"/>
    </location>
</feature>
<dbReference type="GO" id="GO:0008270">
    <property type="term" value="F:zinc ion binding"/>
    <property type="evidence" value="ECO:0007669"/>
    <property type="project" value="UniProtKB-KW"/>
</dbReference>
<feature type="transmembrane region" description="Helical" evidence="8">
    <location>
        <begin position="122"/>
        <end position="141"/>
    </location>
</feature>
<keyword evidence="8" id="KW-1133">Transmembrane helix</keyword>
<evidence type="ECO:0000313" key="11">
    <source>
        <dbReference type="Proteomes" id="UP000324897"/>
    </source>
</evidence>
<dbReference type="OrthoDB" id="8062037at2759"/>
<dbReference type="EMBL" id="RWGY01000011">
    <property type="protein sequence ID" value="TVU33277.1"/>
    <property type="molecule type" value="Genomic_DNA"/>
</dbReference>
<organism evidence="10 11">
    <name type="scientific">Eragrostis curvula</name>
    <name type="common">weeping love grass</name>
    <dbReference type="NCBI Taxonomy" id="38414"/>
    <lineage>
        <taxon>Eukaryota</taxon>
        <taxon>Viridiplantae</taxon>
        <taxon>Streptophyta</taxon>
        <taxon>Embryophyta</taxon>
        <taxon>Tracheophyta</taxon>
        <taxon>Spermatophyta</taxon>
        <taxon>Magnoliopsida</taxon>
        <taxon>Liliopsida</taxon>
        <taxon>Poales</taxon>
        <taxon>Poaceae</taxon>
        <taxon>PACMAD clade</taxon>
        <taxon>Chloridoideae</taxon>
        <taxon>Eragrostideae</taxon>
        <taxon>Eragrostidinae</taxon>
        <taxon>Eragrostis</taxon>
    </lineage>
</organism>